<gene>
    <name evidence="1" type="ORF">G2W53_011157</name>
</gene>
<dbReference type="Proteomes" id="UP000634136">
    <property type="component" value="Unassembled WGS sequence"/>
</dbReference>
<evidence type="ECO:0000313" key="1">
    <source>
        <dbReference type="EMBL" id="KAF7836298.1"/>
    </source>
</evidence>
<reference evidence="1" key="1">
    <citation type="submission" date="2020-09" db="EMBL/GenBank/DDBJ databases">
        <title>Genome-Enabled Discovery of Anthraquinone Biosynthesis in Senna tora.</title>
        <authorList>
            <person name="Kang S.-H."/>
            <person name="Pandey R.P."/>
            <person name="Lee C.-M."/>
            <person name="Sim J.-S."/>
            <person name="Jeong J.-T."/>
            <person name="Choi B.-S."/>
            <person name="Jung M."/>
            <person name="Ginzburg D."/>
            <person name="Zhao K."/>
            <person name="Won S.Y."/>
            <person name="Oh T.-J."/>
            <person name="Yu Y."/>
            <person name="Kim N.-H."/>
            <person name="Lee O.R."/>
            <person name="Lee T.-H."/>
            <person name="Bashyal P."/>
            <person name="Kim T.-S."/>
            <person name="Lee W.-H."/>
            <person name="Kawkins C."/>
            <person name="Kim C.-K."/>
            <person name="Kim J.S."/>
            <person name="Ahn B.O."/>
            <person name="Rhee S.Y."/>
            <person name="Sohng J.K."/>
        </authorList>
    </citation>
    <scope>NUCLEOTIDE SEQUENCE</scope>
    <source>
        <tissue evidence="1">Leaf</tissue>
    </source>
</reference>
<accession>A0A834X197</accession>
<evidence type="ECO:0000313" key="2">
    <source>
        <dbReference type="Proteomes" id="UP000634136"/>
    </source>
</evidence>
<protein>
    <submittedName>
        <fullName evidence="1">Uncharacterized protein</fullName>
    </submittedName>
</protein>
<dbReference type="EMBL" id="JAAIUW010000004">
    <property type="protein sequence ID" value="KAF7836298.1"/>
    <property type="molecule type" value="Genomic_DNA"/>
</dbReference>
<name>A0A834X197_9FABA</name>
<organism evidence="1 2">
    <name type="scientific">Senna tora</name>
    <dbReference type="NCBI Taxonomy" id="362788"/>
    <lineage>
        <taxon>Eukaryota</taxon>
        <taxon>Viridiplantae</taxon>
        <taxon>Streptophyta</taxon>
        <taxon>Embryophyta</taxon>
        <taxon>Tracheophyta</taxon>
        <taxon>Spermatophyta</taxon>
        <taxon>Magnoliopsida</taxon>
        <taxon>eudicotyledons</taxon>
        <taxon>Gunneridae</taxon>
        <taxon>Pentapetalae</taxon>
        <taxon>rosids</taxon>
        <taxon>fabids</taxon>
        <taxon>Fabales</taxon>
        <taxon>Fabaceae</taxon>
        <taxon>Caesalpinioideae</taxon>
        <taxon>Cassia clade</taxon>
        <taxon>Senna</taxon>
    </lineage>
</organism>
<dbReference type="AlphaFoldDB" id="A0A834X197"/>
<proteinExistence type="predicted"/>
<sequence>MEYEHKKVPTSIVMAKVDRDIDEKQE</sequence>
<comment type="caution">
    <text evidence="1">The sequence shown here is derived from an EMBL/GenBank/DDBJ whole genome shotgun (WGS) entry which is preliminary data.</text>
</comment>
<keyword evidence="2" id="KW-1185">Reference proteome</keyword>